<dbReference type="PROSITE" id="PS01124">
    <property type="entry name" value="HTH_ARAC_FAMILY_2"/>
    <property type="match status" value="1"/>
</dbReference>
<evidence type="ECO:0008006" key="13">
    <source>
        <dbReference type="Google" id="ProtNLM"/>
    </source>
</evidence>
<dbReference type="Gene3D" id="3.40.50.2300">
    <property type="match status" value="1"/>
</dbReference>
<dbReference type="PANTHER" id="PTHR42713:SF3">
    <property type="entry name" value="TRANSCRIPTIONAL REGULATORY PROTEIN HPTR"/>
    <property type="match status" value="1"/>
</dbReference>
<evidence type="ECO:0000256" key="3">
    <source>
        <dbReference type="ARBA" id="ARBA00022553"/>
    </source>
</evidence>
<dbReference type="SUPFAM" id="SSF46689">
    <property type="entry name" value="Homeodomain-like"/>
    <property type="match status" value="1"/>
</dbReference>
<dbReference type="InterPro" id="IPR009057">
    <property type="entry name" value="Homeodomain-like_sf"/>
</dbReference>
<evidence type="ECO:0000259" key="10">
    <source>
        <dbReference type="PROSITE" id="PS50110"/>
    </source>
</evidence>
<keyword evidence="7" id="KW-0804">Transcription</keyword>
<dbReference type="Gene3D" id="1.10.10.60">
    <property type="entry name" value="Homeodomain-like"/>
    <property type="match status" value="2"/>
</dbReference>
<dbReference type="STRING" id="1471761.B0W44_12720"/>
<dbReference type="GO" id="GO:0005737">
    <property type="term" value="C:cytoplasm"/>
    <property type="evidence" value="ECO:0007669"/>
    <property type="project" value="UniProtKB-SubCell"/>
</dbReference>
<evidence type="ECO:0000256" key="1">
    <source>
        <dbReference type="ARBA" id="ARBA00004496"/>
    </source>
</evidence>
<evidence type="ECO:0000256" key="8">
    <source>
        <dbReference type="PROSITE-ProRule" id="PRU00169"/>
    </source>
</evidence>
<dbReference type="SUPFAM" id="SSF52172">
    <property type="entry name" value="CheY-like"/>
    <property type="match status" value="1"/>
</dbReference>
<comment type="subcellular location">
    <subcellularLocation>
        <location evidence="1">Cytoplasm</location>
    </subcellularLocation>
</comment>
<keyword evidence="3 8" id="KW-0597">Phosphoprotein</keyword>
<dbReference type="GO" id="GO:0043565">
    <property type="term" value="F:sequence-specific DNA binding"/>
    <property type="evidence" value="ECO:0007669"/>
    <property type="project" value="InterPro"/>
</dbReference>
<feature type="modified residue" description="4-aspartylphosphate" evidence="8">
    <location>
        <position position="55"/>
    </location>
</feature>
<dbReference type="Pfam" id="PF12833">
    <property type="entry name" value="HTH_18"/>
    <property type="match status" value="1"/>
</dbReference>
<dbReference type="Proteomes" id="UP000188603">
    <property type="component" value="Chromosome"/>
</dbReference>
<keyword evidence="5" id="KW-0805">Transcription regulation</keyword>
<dbReference type="Pfam" id="PF00072">
    <property type="entry name" value="Response_reg"/>
    <property type="match status" value="1"/>
</dbReference>
<dbReference type="RefSeq" id="WP_077720355.1">
    <property type="nucleotide sequence ID" value="NZ_CP019699.1"/>
</dbReference>
<evidence type="ECO:0000313" key="11">
    <source>
        <dbReference type="EMBL" id="AQS56495.1"/>
    </source>
</evidence>
<dbReference type="GO" id="GO:0003700">
    <property type="term" value="F:DNA-binding transcription factor activity"/>
    <property type="evidence" value="ECO:0007669"/>
    <property type="project" value="InterPro"/>
</dbReference>
<feature type="domain" description="Response regulatory" evidence="10">
    <location>
        <begin position="3"/>
        <end position="120"/>
    </location>
</feature>
<sequence length="266" mass="30737">MYKVLLVDDERTIVEGISQIVDWENQGVTLAGTAGNGLEAMHFISKHRPDIVISDIRMPGLDGIELIRKSSRLFPSMKWIFLSGFNEFDYARQVMRYGVRHYLLKPCNEKTITSALREIVQELRQQQRQGMYVKRLEAQLNKLQRDPERASSNSRAYSPTVRKMMVAVQENLDNPHLSLQWLASEKLYMNADYLGKLFKKEVGEKFSTYVARERVEAAIKMMAQEDDLKVFELAERVGYGHNPQYFSRMFKNIAGCSPSELMKSPE</sequence>
<protein>
    <recommendedName>
        <fullName evidence="13">DNA-binding response regulator</fullName>
    </recommendedName>
</protein>
<dbReference type="SMART" id="SM00342">
    <property type="entry name" value="HTH_ARAC"/>
    <property type="match status" value="1"/>
</dbReference>
<proteinExistence type="predicted"/>
<keyword evidence="12" id="KW-1185">Reference proteome</keyword>
<evidence type="ECO:0000256" key="6">
    <source>
        <dbReference type="ARBA" id="ARBA00023125"/>
    </source>
</evidence>
<feature type="domain" description="HTH araC/xylS-type" evidence="9">
    <location>
        <begin position="162"/>
        <end position="264"/>
    </location>
</feature>
<organism evidence="11 12">
    <name type="scientific">Novibacillus thermophilus</name>
    <dbReference type="NCBI Taxonomy" id="1471761"/>
    <lineage>
        <taxon>Bacteria</taxon>
        <taxon>Bacillati</taxon>
        <taxon>Bacillota</taxon>
        <taxon>Bacilli</taxon>
        <taxon>Bacillales</taxon>
        <taxon>Thermoactinomycetaceae</taxon>
        <taxon>Novibacillus</taxon>
    </lineage>
</organism>
<keyword evidence="6" id="KW-0238">DNA-binding</keyword>
<dbReference type="SMART" id="SM00448">
    <property type="entry name" value="REC"/>
    <property type="match status" value="1"/>
</dbReference>
<dbReference type="CDD" id="cd17536">
    <property type="entry name" value="REC_YesN-like"/>
    <property type="match status" value="1"/>
</dbReference>
<dbReference type="GO" id="GO:0000160">
    <property type="term" value="P:phosphorelay signal transduction system"/>
    <property type="evidence" value="ECO:0007669"/>
    <property type="project" value="UniProtKB-KW"/>
</dbReference>
<dbReference type="InterPro" id="IPR018060">
    <property type="entry name" value="HTH_AraC"/>
</dbReference>
<evidence type="ECO:0000256" key="2">
    <source>
        <dbReference type="ARBA" id="ARBA00022490"/>
    </source>
</evidence>
<reference evidence="11 12" key="1">
    <citation type="journal article" date="2015" name="Int. J. Syst. Evol. Microbiol.">
        <title>Novibacillus thermophilus gen. nov., sp. nov., a Gram-staining-negative and moderately thermophilic member of the family Thermoactinomycetaceae.</title>
        <authorList>
            <person name="Yang G."/>
            <person name="Chen J."/>
            <person name="Zhou S."/>
        </authorList>
    </citation>
    <scope>NUCLEOTIDE SEQUENCE [LARGE SCALE GENOMIC DNA]</scope>
    <source>
        <strain evidence="11 12">SG-1</strain>
    </source>
</reference>
<dbReference type="InterPro" id="IPR011006">
    <property type="entry name" value="CheY-like_superfamily"/>
</dbReference>
<dbReference type="PROSITE" id="PS50110">
    <property type="entry name" value="RESPONSE_REGULATORY"/>
    <property type="match status" value="1"/>
</dbReference>
<accession>A0A1U9K8W1</accession>
<dbReference type="OrthoDB" id="9794370at2"/>
<evidence type="ECO:0000256" key="7">
    <source>
        <dbReference type="ARBA" id="ARBA00023163"/>
    </source>
</evidence>
<name>A0A1U9K8W1_9BACL</name>
<evidence type="ECO:0000256" key="4">
    <source>
        <dbReference type="ARBA" id="ARBA00023012"/>
    </source>
</evidence>
<gene>
    <name evidence="11" type="ORF">B0W44_12720</name>
</gene>
<evidence type="ECO:0000313" key="12">
    <source>
        <dbReference type="Proteomes" id="UP000188603"/>
    </source>
</evidence>
<dbReference type="EMBL" id="CP019699">
    <property type="protein sequence ID" value="AQS56495.1"/>
    <property type="molecule type" value="Genomic_DNA"/>
</dbReference>
<dbReference type="AlphaFoldDB" id="A0A1U9K8W1"/>
<evidence type="ECO:0000259" key="9">
    <source>
        <dbReference type="PROSITE" id="PS01124"/>
    </source>
</evidence>
<dbReference type="InterPro" id="IPR001789">
    <property type="entry name" value="Sig_transdc_resp-reg_receiver"/>
</dbReference>
<keyword evidence="4" id="KW-0902">Two-component regulatory system</keyword>
<dbReference type="InterPro" id="IPR051552">
    <property type="entry name" value="HptR"/>
</dbReference>
<evidence type="ECO:0000256" key="5">
    <source>
        <dbReference type="ARBA" id="ARBA00023015"/>
    </source>
</evidence>
<dbReference type="KEGG" id="ntr:B0W44_12720"/>
<dbReference type="PANTHER" id="PTHR42713">
    <property type="entry name" value="HISTIDINE KINASE-RELATED"/>
    <property type="match status" value="1"/>
</dbReference>
<keyword evidence="2" id="KW-0963">Cytoplasm</keyword>